<organism evidence="3 4">
    <name type="scientific">Lolium multiflorum</name>
    <name type="common">Italian ryegrass</name>
    <name type="synonym">Lolium perenne subsp. multiflorum</name>
    <dbReference type="NCBI Taxonomy" id="4521"/>
    <lineage>
        <taxon>Eukaryota</taxon>
        <taxon>Viridiplantae</taxon>
        <taxon>Streptophyta</taxon>
        <taxon>Embryophyta</taxon>
        <taxon>Tracheophyta</taxon>
        <taxon>Spermatophyta</taxon>
        <taxon>Magnoliopsida</taxon>
        <taxon>Liliopsida</taxon>
        <taxon>Poales</taxon>
        <taxon>Poaceae</taxon>
        <taxon>BOP clade</taxon>
        <taxon>Pooideae</taxon>
        <taxon>Poodae</taxon>
        <taxon>Poeae</taxon>
        <taxon>Poeae Chloroplast Group 2 (Poeae type)</taxon>
        <taxon>Loliodinae</taxon>
        <taxon>Loliinae</taxon>
        <taxon>Lolium</taxon>
    </lineage>
</organism>
<dbReference type="EMBL" id="JAUUTY010000002">
    <property type="protein sequence ID" value="KAK1685307.1"/>
    <property type="molecule type" value="Genomic_DNA"/>
</dbReference>
<accession>A0AAD8WY45</accession>
<feature type="domain" description="Retrovirus-related Pol polyprotein from transposon TNT 1-94-like beta-barrel" evidence="2">
    <location>
        <begin position="277"/>
        <end position="354"/>
    </location>
</feature>
<reference evidence="3" key="1">
    <citation type="submission" date="2023-07" db="EMBL/GenBank/DDBJ databases">
        <title>A chromosome-level genome assembly of Lolium multiflorum.</title>
        <authorList>
            <person name="Chen Y."/>
            <person name="Copetti D."/>
            <person name="Kolliker R."/>
            <person name="Studer B."/>
        </authorList>
    </citation>
    <scope>NUCLEOTIDE SEQUENCE</scope>
    <source>
        <strain evidence="3">02402/16</strain>
        <tissue evidence="3">Leaf</tissue>
    </source>
</reference>
<evidence type="ECO:0000313" key="4">
    <source>
        <dbReference type="Proteomes" id="UP001231189"/>
    </source>
</evidence>
<dbReference type="Proteomes" id="UP001231189">
    <property type="component" value="Unassembled WGS sequence"/>
</dbReference>
<dbReference type="InterPro" id="IPR054722">
    <property type="entry name" value="PolX-like_BBD"/>
</dbReference>
<keyword evidence="4" id="KW-1185">Reference proteome</keyword>
<evidence type="ECO:0000259" key="2">
    <source>
        <dbReference type="Pfam" id="PF22936"/>
    </source>
</evidence>
<gene>
    <name evidence="3" type="ORF">QYE76_046155</name>
</gene>
<sequence>MLSEAPEISINTATTPSVGIQGGSTTSAARWNREKDIVINTERVTDASNELWRIILEGYKPFNANKLNIREEVHHQLNSVALNMIHQAMGSKNLAYIRNFTTAKEAWDGLSEIFVGSESMERNKFSSLRIQDEGFMRAKVKLLKKEKAKFGVAHEKLVKDLDDLDKAHKALNSEHSLLTKSDEQLQIRLDKYGVPSSSISTCDHANIIEENARLKDELTKASSPQNKLYLDDLLSSQRSNNGKECLGYNAKEKNSNKKKAKPAQEKKKDYAAEDSKWVLDSGCTIHMTGDKDLVKELRPNIHDLTVSFGDNTTYKVLGVGKVVVSHNITLVDAMLVKTLGYNLLVVPALSKMGFTFFIDRDIVVLLWSKTLKVAFVGYRENNLYVVDFSGPPLQV</sequence>
<name>A0AAD8WY45_LOLMU</name>
<proteinExistence type="predicted"/>
<comment type="caution">
    <text evidence="3">The sequence shown here is derived from an EMBL/GenBank/DDBJ whole genome shotgun (WGS) entry which is preliminary data.</text>
</comment>
<dbReference type="AlphaFoldDB" id="A0AAD8WY45"/>
<dbReference type="Pfam" id="PF22936">
    <property type="entry name" value="Pol_BBD"/>
    <property type="match status" value="1"/>
</dbReference>
<protein>
    <recommendedName>
        <fullName evidence="2">Retrovirus-related Pol polyprotein from transposon TNT 1-94-like beta-barrel domain-containing protein</fullName>
    </recommendedName>
</protein>
<feature type="region of interest" description="Disordered" evidence="1">
    <location>
        <begin position="244"/>
        <end position="267"/>
    </location>
</feature>
<evidence type="ECO:0000313" key="3">
    <source>
        <dbReference type="EMBL" id="KAK1685307.1"/>
    </source>
</evidence>
<evidence type="ECO:0000256" key="1">
    <source>
        <dbReference type="SAM" id="MobiDB-lite"/>
    </source>
</evidence>